<dbReference type="Proteomes" id="UP001500620">
    <property type="component" value="Unassembled WGS sequence"/>
</dbReference>
<sequence>MIGPSRVESQRQVKHAFRGVPRLPAEDVVLEQYRHNIDAQEMASAFGGRHWRELSLEELYAEAKRRDIKGRSKVTRADLDGALR</sequence>
<protein>
    <recommendedName>
        <fullName evidence="3">Rho termination factor N-terminal domain-containing protein</fullName>
    </recommendedName>
</protein>
<keyword evidence="2" id="KW-1185">Reference proteome</keyword>
<gene>
    <name evidence="1" type="ORF">GCM10022255_111650</name>
</gene>
<comment type="caution">
    <text evidence="1">The sequence shown here is derived from an EMBL/GenBank/DDBJ whole genome shotgun (WGS) entry which is preliminary data.</text>
</comment>
<evidence type="ECO:0000313" key="1">
    <source>
        <dbReference type="EMBL" id="GAA4263802.1"/>
    </source>
</evidence>
<organism evidence="1 2">
    <name type="scientific">Dactylosporangium darangshiense</name>
    <dbReference type="NCBI Taxonomy" id="579108"/>
    <lineage>
        <taxon>Bacteria</taxon>
        <taxon>Bacillati</taxon>
        <taxon>Actinomycetota</taxon>
        <taxon>Actinomycetes</taxon>
        <taxon>Micromonosporales</taxon>
        <taxon>Micromonosporaceae</taxon>
        <taxon>Dactylosporangium</taxon>
    </lineage>
</organism>
<dbReference type="RefSeq" id="WP_345143828.1">
    <property type="nucleotide sequence ID" value="NZ_BAABAT010000081.1"/>
</dbReference>
<evidence type="ECO:0000313" key="2">
    <source>
        <dbReference type="Proteomes" id="UP001500620"/>
    </source>
</evidence>
<reference evidence="2" key="1">
    <citation type="journal article" date="2019" name="Int. J. Syst. Evol. Microbiol.">
        <title>The Global Catalogue of Microorganisms (GCM) 10K type strain sequencing project: providing services to taxonomists for standard genome sequencing and annotation.</title>
        <authorList>
            <consortium name="The Broad Institute Genomics Platform"/>
            <consortium name="The Broad Institute Genome Sequencing Center for Infectious Disease"/>
            <person name="Wu L."/>
            <person name="Ma J."/>
        </authorList>
    </citation>
    <scope>NUCLEOTIDE SEQUENCE [LARGE SCALE GENOMIC DNA]</scope>
    <source>
        <strain evidence="2">JCM 17441</strain>
    </source>
</reference>
<accession>A0ABP8DVE1</accession>
<name>A0ABP8DVE1_9ACTN</name>
<dbReference type="EMBL" id="BAABAT010000081">
    <property type="protein sequence ID" value="GAA4263802.1"/>
    <property type="molecule type" value="Genomic_DNA"/>
</dbReference>
<proteinExistence type="predicted"/>
<evidence type="ECO:0008006" key="3">
    <source>
        <dbReference type="Google" id="ProtNLM"/>
    </source>
</evidence>